<accession>A0ABP0HLY8</accession>
<dbReference type="Gene3D" id="1.20.1510.10">
    <property type="entry name" value="Cation efflux protein transmembrane domain"/>
    <property type="match status" value="1"/>
</dbReference>
<dbReference type="SUPFAM" id="SSF161111">
    <property type="entry name" value="Cation efflux protein transmembrane domain-like"/>
    <property type="match status" value="1"/>
</dbReference>
<evidence type="ECO:0000259" key="7">
    <source>
        <dbReference type="Pfam" id="PF01545"/>
    </source>
</evidence>
<keyword evidence="3 6" id="KW-0812">Transmembrane</keyword>
<feature type="domain" description="Cation efflux protein transmembrane" evidence="7">
    <location>
        <begin position="63"/>
        <end position="259"/>
    </location>
</feature>
<evidence type="ECO:0000256" key="3">
    <source>
        <dbReference type="ARBA" id="ARBA00022692"/>
    </source>
</evidence>
<evidence type="ECO:0000256" key="5">
    <source>
        <dbReference type="ARBA" id="ARBA00023136"/>
    </source>
</evidence>
<keyword evidence="4 6" id="KW-1133">Transmembrane helix</keyword>
<proteinExistence type="predicted"/>
<comment type="subcellular location">
    <subcellularLocation>
        <location evidence="1">Membrane</location>
        <topology evidence="1">Multi-pass membrane protein</topology>
    </subcellularLocation>
</comment>
<evidence type="ECO:0000256" key="1">
    <source>
        <dbReference type="ARBA" id="ARBA00004141"/>
    </source>
</evidence>
<evidence type="ECO:0000256" key="2">
    <source>
        <dbReference type="ARBA" id="ARBA00022448"/>
    </source>
</evidence>
<dbReference type="PANTHER" id="PTHR43840:SF52">
    <property type="entry name" value="CATION EFFLUX FAMILY PROTEIN"/>
    <property type="match status" value="1"/>
</dbReference>
<dbReference type="InterPro" id="IPR027469">
    <property type="entry name" value="Cation_efflux_TMD_sf"/>
</dbReference>
<name>A0ABP0HLY8_9DINO</name>
<evidence type="ECO:0000313" key="9">
    <source>
        <dbReference type="Proteomes" id="UP001642464"/>
    </source>
</evidence>
<evidence type="ECO:0000313" key="8">
    <source>
        <dbReference type="EMBL" id="CAK8991231.1"/>
    </source>
</evidence>
<keyword evidence="5 6" id="KW-0472">Membrane</keyword>
<keyword evidence="9" id="KW-1185">Reference proteome</keyword>
<feature type="transmembrane region" description="Helical" evidence="6">
    <location>
        <begin position="64"/>
        <end position="91"/>
    </location>
</feature>
<organism evidence="8 9">
    <name type="scientific">Durusdinium trenchii</name>
    <dbReference type="NCBI Taxonomy" id="1381693"/>
    <lineage>
        <taxon>Eukaryota</taxon>
        <taxon>Sar</taxon>
        <taxon>Alveolata</taxon>
        <taxon>Dinophyceae</taxon>
        <taxon>Suessiales</taxon>
        <taxon>Symbiodiniaceae</taxon>
        <taxon>Durusdinium</taxon>
    </lineage>
</organism>
<dbReference type="PANTHER" id="PTHR43840">
    <property type="entry name" value="MITOCHONDRIAL METAL TRANSPORTER 1-RELATED"/>
    <property type="match status" value="1"/>
</dbReference>
<dbReference type="NCBIfam" id="TIGR01297">
    <property type="entry name" value="CDF"/>
    <property type="match status" value="1"/>
</dbReference>
<dbReference type="Pfam" id="PF01545">
    <property type="entry name" value="Cation_efflux"/>
    <property type="match status" value="1"/>
</dbReference>
<comment type="caution">
    <text evidence="8">The sequence shown here is derived from an EMBL/GenBank/DDBJ whole genome shotgun (WGS) entry which is preliminary data.</text>
</comment>
<evidence type="ECO:0000256" key="6">
    <source>
        <dbReference type="SAM" id="Phobius"/>
    </source>
</evidence>
<reference evidence="8 9" key="1">
    <citation type="submission" date="2024-02" db="EMBL/GenBank/DDBJ databases">
        <authorList>
            <person name="Chen Y."/>
            <person name="Shah S."/>
            <person name="Dougan E. K."/>
            <person name="Thang M."/>
            <person name="Chan C."/>
        </authorList>
    </citation>
    <scope>NUCLEOTIDE SEQUENCE [LARGE SCALE GENOMIC DNA]</scope>
</reference>
<gene>
    <name evidence="8" type="ORF">SCF082_LOCUS2570</name>
</gene>
<sequence>METDSRLNDLSTPLCATVFSPNHPPKKVEVQQGQQDSDSCLQALIARSTSIGDSEVMLVIRSSVWINFVLMVCKLYTFLISGSLAVLASLVDSIIDLLGQGALMFTSALAKGKNEDEYPVGRGRLEPVGVMICAVVMGMASMEVISQSTVRLVKFWDRSDAPEVALTMTAALLLVGVIFLKVGLWHWCSAVYQRNPQEAVKAIAQDNLNDVISNIAALIAPEMILLGHQFWLVDPFAGIAISIYIIYTWLVTGFEQVEMIVGKRADPDFLQKVYNIVEVPDCPIVSETVLFAGLLDTNPMLPSFASLLGESVGARAMTIVCNWIS</sequence>
<keyword evidence="2" id="KW-0813">Transport</keyword>
<feature type="transmembrane region" description="Helical" evidence="6">
    <location>
        <begin position="236"/>
        <end position="254"/>
    </location>
</feature>
<feature type="transmembrane region" description="Helical" evidence="6">
    <location>
        <begin position="165"/>
        <end position="187"/>
    </location>
</feature>
<dbReference type="InterPro" id="IPR002524">
    <property type="entry name" value="Cation_efflux"/>
</dbReference>
<dbReference type="InterPro" id="IPR058533">
    <property type="entry name" value="Cation_efflux_TM"/>
</dbReference>
<protein>
    <submittedName>
        <fullName evidence="8">Metal tolerance protein 4 (OsMTP4)</fullName>
    </submittedName>
</protein>
<dbReference type="EMBL" id="CAXAMM010001270">
    <property type="protein sequence ID" value="CAK8991231.1"/>
    <property type="molecule type" value="Genomic_DNA"/>
</dbReference>
<evidence type="ECO:0000256" key="4">
    <source>
        <dbReference type="ARBA" id="ARBA00022989"/>
    </source>
</evidence>
<dbReference type="Proteomes" id="UP001642464">
    <property type="component" value="Unassembled WGS sequence"/>
</dbReference>
<dbReference type="InterPro" id="IPR050291">
    <property type="entry name" value="CDF_Transporter"/>
</dbReference>